<name>A0A645DKU4_9ZZZZ</name>
<accession>A0A645DKU4</accession>
<sequence>MRPDRRAHPLGPARQRGTVITAPAEERRVIADRAMIERRFVPRGVQRDQCIGHALVETIVGRMKGNHLVLGANFPHQFAAPVGGEVLPQNLRRTVAQHHQIAVQFFARQDDPDQLDRRCRTGMFRQGQRRIFLIQRRRRVGRQLRPEIGADQKLGGAGRIGDAPHAIRNRRLIAVAIRQREVAVFRFRLVEPSDEAGDAAQRGAENHPAVGGDLVMNQKTVMILQGIDFDMNPRIREIGRKAGKVVAQIPVMPGGHDIAGLMKPARIEIVRAHFGEPRRQRKTALQNAVFGLIAPGVLQEVALCAHENRRVTGKGEETSDGSIAGVTAVKHPVEPFAGAETPQRVARNLVTGEFRHDRPPSPAAAGKI</sequence>
<gene>
    <name evidence="1" type="ORF">SDC9_137180</name>
</gene>
<dbReference type="EMBL" id="VSSQ01037388">
    <property type="protein sequence ID" value="MPM90064.1"/>
    <property type="molecule type" value="Genomic_DNA"/>
</dbReference>
<comment type="caution">
    <text evidence="1">The sequence shown here is derived from an EMBL/GenBank/DDBJ whole genome shotgun (WGS) entry which is preliminary data.</text>
</comment>
<reference evidence="1" key="1">
    <citation type="submission" date="2019-08" db="EMBL/GenBank/DDBJ databases">
        <authorList>
            <person name="Kucharzyk K."/>
            <person name="Murdoch R.W."/>
            <person name="Higgins S."/>
            <person name="Loffler F."/>
        </authorList>
    </citation>
    <scope>NUCLEOTIDE SEQUENCE</scope>
</reference>
<evidence type="ECO:0000313" key="1">
    <source>
        <dbReference type="EMBL" id="MPM90064.1"/>
    </source>
</evidence>
<protein>
    <submittedName>
        <fullName evidence="1">Uncharacterized protein</fullName>
    </submittedName>
</protein>
<proteinExistence type="predicted"/>
<organism evidence="1">
    <name type="scientific">bioreactor metagenome</name>
    <dbReference type="NCBI Taxonomy" id="1076179"/>
    <lineage>
        <taxon>unclassified sequences</taxon>
        <taxon>metagenomes</taxon>
        <taxon>ecological metagenomes</taxon>
    </lineage>
</organism>
<dbReference type="AlphaFoldDB" id="A0A645DKU4"/>